<dbReference type="AlphaFoldDB" id="A0A370NRL3"/>
<reference evidence="3" key="1">
    <citation type="submission" date="2018-06" db="EMBL/GenBank/DDBJ databases">
        <authorList>
            <person name="Feng T."/>
            <person name="Jeon C.O."/>
        </authorList>
    </citation>
    <scope>NUCLEOTIDE SEQUENCE [LARGE SCALE GENOMIC DNA]</scope>
    <source>
        <strain evidence="3">S23</strain>
    </source>
</reference>
<dbReference type="Proteomes" id="UP000255165">
    <property type="component" value="Unassembled WGS sequence"/>
</dbReference>
<evidence type="ECO:0000313" key="2">
    <source>
        <dbReference type="EMBL" id="RDK08249.1"/>
    </source>
</evidence>
<dbReference type="EMBL" id="QKWJ01000028">
    <property type="protein sequence ID" value="RDK08249.1"/>
    <property type="molecule type" value="Genomic_DNA"/>
</dbReference>
<keyword evidence="1" id="KW-0812">Transmembrane</keyword>
<comment type="caution">
    <text evidence="2">The sequence shown here is derived from an EMBL/GenBank/DDBJ whole genome shotgun (WGS) entry which is preliminary data.</text>
</comment>
<keyword evidence="1" id="KW-0472">Membrane</keyword>
<feature type="transmembrane region" description="Helical" evidence="1">
    <location>
        <begin position="85"/>
        <end position="112"/>
    </location>
</feature>
<accession>A0A370NRL3</accession>
<evidence type="ECO:0000256" key="1">
    <source>
        <dbReference type="SAM" id="Phobius"/>
    </source>
</evidence>
<feature type="transmembrane region" description="Helical" evidence="1">
    <location>
        <begin position="12"/>
        <end position="33"/>
    </location>
</feature>
<proteinExistence type="predicted"/>
<organism evidence="2 3">
    <name type="scientific">Cupriavidus lacunae</name>
    <dbReference type="NCBI Taxonomy" id="2666307"/>
    <lineage>
        <taxon>Bacteria</taxon>
        <taxon>Pseudomonadati</taxon>
        <taxon>Pseudomonadota</taxon>
        <taxon>Betaproteobacteria</taxon>
        <taxon>Burkholderiales</taxon>
        <taxon>Burkholderiaceae</taxon>
        <taxon>Cupriavidus</taxon>
    </lineage>
</organism>
<keyword evidence="1" id="KW-1133">Transmembrane helix</keyword>
<protein>
    <submittedName>
        <fullName evidence="2">DoxX family protein</fullName>
    </submittedName>
</protein>
<gene>
    <name evidence="2" type="ORF">DN412_21505</name>
</gene>
<name>A0A370NRL3_9BURK</name>
<sequence>MNTPSLAKRRLDAAIAGRLVITLMRLVLGAWMINSGLSHWLTNFGFPPIFPQPLGTLPASNAMLVTLIETGVFDIVKACELIAGLLLLLDLFVPFALAMTLPISFMVFFNAIVLNLRFGMLFSTSMSVWCLYLNVILILAYLRYYLPMLACQTSPGRLEDFKHLPAAVFTSCSEEQRSA</sequence>
<dbReference type="RefSeq" id="WP_115213438.1">
    <property type="nucleotide sequence ID" value="NZ_QKWJ01000028.1"/>
</dbReference>
<feature type="transmembrane region" description="Helical" evidence="1">
    <location>
        <begin position="118"/>
        <end position="142"/>
    </location>
</feature>
<keyword evidence="3" id="KW-1185">Reference proteome</keyword>
<evidence type="ECO:0000313" key="3">
    <source>
        <dbReference type="Proteomes" id="UP000255165"/>
    </source>
</evidence>